<name>A0A1J5PQL6_9ZZZZ</name>
<comment type="caution">
    <text evidence="1">The sequence shown here is derived from an EMBL/GenBank/DDBJ whole genome shotgun (WGS) entry which is preliminary data.</text>
</comment>
<protein>
    <submittedName>
        <fullName evidence="1">Uncharacterized protein</fullName>
    </submittedName>
</protein>
<proteinExistence type="predicted"/>
<gene>
    <name evidence="1" type="ORF">GALL_525600</name>
</gene>
<reference evidence="1" key="1">
    <citation type="submission" date="2016-10" db="EMBL/GenBank/DDBJ databases">
        <title>Sequence of Gallionella enrichment culture.</title>
        <authorList>
            <person name="Poehlein A."/>
            <person name="Muehling M."/>
            <person name="Daniel R."/>
        </authorList>
    </citation>
    <scope>NUCLEOTIDE SEQUENCE</scope>
</reference>
<organism evidence="1">
    <name type="scientific">mine drainage metagenome</name>
    <dbReference type="NCBI Taxonomy" id="410659"/>
    <lineage>
        <taxon>unclassified sequences</taxon>
        <taxon>metagenomes</taxon>
        <taxon>ecological metagenomes</taxon>
    </lineage>
</organism>
<sequence length="187" mass="20389">MEAVSHQAVQQGIGDRGDRHALVVGHESAHNGNAISVRDPGSREVQRLVETVTAAGAEGLEPLEVPRGGLRVDHARQGGGVGSDHGIVRQPPLQAETWNAEVRVLVGELQILRVVSGLRHAPRRPHRRSILDLTADNQPIGLLDQALGRRPHDDGGHQVLEHRARPRDQCCAICYRCHRTAQPEPMP</sequence>
<evidence type="ECO:0000313" key="1">
    <source>
        <dbReference type="EMBL" id="OIQ65877.1"/>
    </source>
</evidence>
<dbReference type="EMBL" id="MLJW01006995">
    <property type="protein sequence ID" value="OIQ65877.1"/>
    <property type="molecule type" value="Genomic_DNA"/>
</dbReference>
<dbReference type="AlphaFoldDB" id="A0A1J5PQL6"/>
<accession>A0A1J5PQL6</accession>